<keyword evidence="3" id="KW-0808">Transferase</keyword>
<reference evidence="12" key="1">
    <citation type="submission" date="2016-11" db="UniProtKB">
        <authorList>
            <consortium name="WormBaseParasite"/>
        </authorList>
    </citation>
    <scope>IDENTIFICATION</scope>
</reference>
<dbReference type="GO" id="GO:0005524">
    <property type="term" value="F:ATP binding"/>
    <property type="evidence" value="ECO:0007669"/>
    <property type="project" value="UniProtKB-UniRule"/>
</dbReference>
<dbReference type="GO" id="GO:0000245">
    <property type="term" value="P:spliceosomal complex assembly"/>
    <property type="evidence" value="ECO:0007669"/>
    <property type="project" value="TreeGrafter"/>
</dbReference>
<protein>
    <recommendedName>
        <fullName evidence="1">non-specific serine/threonine protein kinase</fullName>
        <ecNumber evidence="1">2.7.11.1</ecNumber>
    </recommendedName>
</protein>
<keyword evidence="2" id="KW-0723">Serine/threonine-protein kinase</keyword>
<name>A0A1I8AEH5_9BILA</name>
<keyword evidence="4 9" id="KW-0547">Nucleotide-binding</keyword>
<dbReference type="PROSITE" id="PS50011">
    <property type="entry name" value="PROTEIN_KINASE_DOM"/>
    <property type="match status" value="1"/>
</dbReference>
<keyword evidence="11" id="KW-1185">Reference proteome</keyword>
<dbReference type="GO" id="GO:0005634">
    <property type="term" value="C:nucleus"/>
    <property type="evidence" value="ECO:0007669"/>
    <property type="project" value="TreeGrafter"/>
</dbReference>
<proteinExistence type="predicted"/>
<dbReference type="PANTHER" id="PTHR47634">
    <property type="entry name" value="PROTEIN KINASE DOMAIN-CONTAINING PROTEIN-RELATED"/>
    <property type="match status" value="1"/>
</dbReference>
<dbReference type="SUPFAM" id="SSF56112">
    <property type="entry name" value="Protein kinase-like (PK-like)"/>
    <property type="match status" value="1"/>
</dbReference>
<dbReference type="GO" id="GO:0050684">
    <property type="term" value="P:regulation of mRNA processing"/>
    <property type="evidence" value="ECO:0007669"/>
    <property type="project" value="TreeGrafter"/>
</dbReference>
<evidence type="ECO:0000313" key="12">
    <source>
        <dbReference type="WBParaSite" id="L893_g4962.t1"/>
    </source>
</evidence>
<dbReference type="GO" id="GO:0004674">
    <property type="term" value="F:protein serine/threonine kinase activity"/>
    <property type="evidence" value="ECO:0007669"/>
    <property type="project" value="UniProtKB-KW"/>
</dbReference>
<dbReference type="AlphaFoldDB" id="A0A1I8AEH5"/>
<dbReference type="EC" id="2.7.11.1" evidence="1"/>
<keyword evidence="5" id="KW-0418">Kinase</keyword>
<evidence type="ECO:0000256" key="3">
    <source>
        <dbReference type="ARBA" id="ARBA00022679"/>
    </source>
</evidence>
<keyword evidence="6 9" id="KW-0067">ATP-binding</keyword>
<dbReference type="PROSITE" id="PS00107">
    <property type="entry name" value="PROTEIN_KINASE_ATP"/>
    <property type="match status" value="1"/>
</dbReference>
<evidence type="ECO:0000256" key="6">
    <source>
        <dbReference type="ARBA" id="ARBA00022840"/>
    </source>
</evidence>
<dbReference type="InterPro" id="IPR000719">
    <property type="entry name" value="Prot_kinase_dom"/>
</dbReference>
<feature type="domain" description="Protein kinase" evidence="10">
    <location>
        <begin position="28"/>
        <end position="403"/>
    </location>
</feature>
<evidence type="ECO:0000256" key="4">
    <source>
        <dbReference type="ARBA" id="ARBA00022741"/>
    </source>
</evidence>
<evidence type="ECO:0000256" key="5">
    <source>
        <dbReference type="ARBA" id="ARBA00022777"/>
    </source>
</evidence>
<evidence type="ECO:0000256" key="9">
    <source>
        <dbReference type="PROSITE-ProRule" id="PRU10141"/>
    </source>
</evidence>
<comment type="catalytic activity">
    <reaction evidence="8">
        <text>L-seryl-[protein] + ATP = O-phospho-L-seryl-[protein] + ADP + H(+)</text>
        <dbReference type="Rhea" id="RHEA:17989"/>
        <dbReference type="Rhea" id="RHEA-COMP:9863"/>
        <dbReference type="Rhea" id="RHEA-COMP:11604"/>
        <dbReference type="ChEBI" id="CHEBI:15378"/>
        <dbReference type="ChEBI" id="CHEBI:29999"/>
        <dbReference type="ChEBI" id="CHEBI:30616"/>
        <dbReference type="ChEBI" id="CHEBI:83421"/>
        <dbReference type="ChEBI" id="CHEBI:456216"/>
        <dbReference type="EC" id="2.7.11.1"/>
    </reaction>
</comment>
<dbReference type="InterPro" id="IPR017441">
    <property type="entry name" value="Protein_kinase_ATP_BS"/>
</dbReference>
<evidence type="ECO:0000256" key="7">
    <source>
        <dbReference type="ARBA" id="ARBA00047899"/>
    </source>
</evidence>
<organism evidence="11 12">
    <name type="scientific">Steinernema glaseri</name>
    <dbReference type="NCBI Taxonomy" id="37863"/>
    <lineage>
        <taxon>Eukaryota</taxon>
        <taxon>Metazoa</taxon>
        <taxon>Ecdysozoa</taxon>
        <taxon>Nematoda</taxon>
        <taxon>Chromadorea</taxon>
        <taxon>Rhabditida</taxon>
        <taxon>Tylenchina</taxon>
        <taxon>Panagrolaimomorpha</taxon>
        <taxon>Strongyloidoidea</taxon>
        <taxon>Steinernematidae</taxon>
        <taxon>Steinernema</taxon>
    </lineage>
</organism>
<dbReference type="Gene3D" id="3.30.200.20">
    <property type="entry name" value="Phosphorylase Kinase, domain 1"/>
    <property type="match status" value="1"/>
</dbReference>
<feature type="binding site" evidence="9">
    <location>
        <position position="57"/>
    </location>
    <ligand>
        <name>ATP</name>
        <dbReference type="ChEBI" id="CHEBI:30616"/>
    </ligand>
</feature>
<evidence type="ECO:0000313" key="11">
    <source>
        <dbReference type="Proteomes" id="UP000095287"/>
    </source>
</evidence>
<dbReference type="Gene3D" id="1.10.510.10">
    <property type="entry name" value="Transferase(Phosphotransferase) domain 1"/>
    <property type="match status" value="1"/>
</dbReference>
<dbReference type="PANTHER" id="PTHR47634:SF9">
    <property type="entry name" value="PROTEIN KINASE DOMAIN-CONTAINING PROTEIN-RELATED"/>
    <property type="match status" value="1"/>
</dbReference>
<dbReference type="SMART" id="SM00220">
    <property type="entry name" value="S_TKc"/>
    <property type="match status" value="1"/>
</dbReference>
<evidence type="ECO:0000259" key="10">
    <source>
        <dbReference type="PROSITE" id="PS50011"/>
    </source>
</evidence>
<comment type="catalytic activity">
    <reaction evidence="7">
        <text>L-threonyl-[protein] + ATP = O-phospho-L-threonyl-[protein] + ADP + H(+)</text>
        <dbReference type="Rhea" id="RHEA:46608"/>
        <dbReference type="Rhea" id="RHEA-COMP:11060"/>
        <dbReference type="Rhea" id="RHEA-COMP:11605"/>
        <dbReference type="ChEBI" id="CHEBI:15378"/>
        <dbReference type="ChEBI" id="CHEBI:30013"/>
        <dbReference type="ChEBI" id="CHEBI:30616"/>
        <dbReference type="ChEBI" id="CHEBI:61977"/>
        <dbReference type="ChEBI" id="CHEBI:456216"/>
        <dbReference type="EC" id="2.7.11.1"/>
    </reaction>
</comment>
<evidence type="ECO:0000256" key="1">
    <source>
        <dbReference type="ARBA" id="ARBA00012513"/>
    </source>
</evidence>
<dbReference type="Pfam" id="PF00069">
    <property type="entry name" value="Pkinase"/>
    <property type="match status" value="2"/>
</dbReference>
<dbReference type="Proteomes" id="UP000095287">
    <property type="component" value="Unplaced"/>
</dbReference>
<dbReference type="GO" id="GO:0005737">
    <property type="term" value="C:cytoplasm"/>
    <property type="evidence" value="ECO:0007669"/>
    <property type="project" value="TreeGrafter"/>
</dbReference>
<evidence type="ECO:0000256" key="8">
    <source>
        <dbReference type="ARBA" id="ARBA00048679"/>
    </source>
</evidence>
<sequence length="403" mass="46669">MRQESYRDYYCAGGFADIRPGEKLNDKYFVIKKLGWGTFSTVWLCWHVEKNRFRALKVVKSAGCHKTTAINESQMLKLCKEEKEIVKFHELFTIEKDGYEHMVLVTEVLGCSLLKVMRGIDYEDVTSEALRQRRTETRAVAEGILRGLRALQRCDAIHGDIKPENILFTKPRLEMCDEALEMLEKILLEEDLPADSICANGKSSRIELSRNKRGEFKEIQSQIRKYKHKIEGLNEEDETILKLADLGSSTTLNGHRPRDVIQTLEYRSPEVITMSGYDYSADVFSAGCVLFEFATGAHLFHGVEEGATEQLTRMNLVIEELQGHPFRKGNCYQHLFKADGTLRRRHEFQSDEPVPLHLRRQLTDVYGWSEFHARRFADFLLPMLRLDPAKRTTPEDHLRHSWL</sequence>
<dbReference type="InterPro" id="IPR051334">
    <property type="entry name" value="SRPK"/>
</dbReference>
<accession>A0A1I8AEH5</accession>
<dbReference type="WBParaSite" id="L893_g4962.t1">
    <property type="protein sequence ID" value="L893_g4962.t1"/>
    <property type="gene ID" value="L893_g4962"/>
</dbReference>
<evidence type="ECO:0000256" key="2">
    <source>
        <dbReference type="ARBA" id="ARBA00022527"/>
    </source>
</evidence>
<dbReference type="InterPro" id="IPR011009">
    <property type="entry name" value="Kinase-like_dom_sf"/>
</dbReference>